<proteinExistence type="predicted"/>
<evidence type="ECO:0000313" key="2">
    <source>
        <dbReference type="Proteomes" id="UP000031847"/>
    </source>
</evidence>
<dbReference type="AlphaFoldDB" id="A0A0B8QYN7"/>
<sequence>MSRREKIMAEHRNIVDRMIGLEEKREFREFENRAQKLGENYYEDYKELKKYIWHSGVTKWADFKFIFGQVLDLLEEAKIQDKELTDLIGPDVATFIDEMMDDNSWGKKQKNKLNKELKNGFR</sequence>
<dbReference type="Gene3D" id="1.10.1900.10">
    <property type="entry name" value="c-terminal domain of poly(a) binding protein"/>
    <property type="match status" value="1"/>
</dbReference>
<dbReference type="Pfam" id="PF06304">
    <property type="entry name" value="DUF1048"/>
    <property type="match status" value="1"/>
</dbReference>
<dbReference type="PIRSF" id="PIRSF029876">
    <property type="entry name" value="UCP029876"/>
    <property type="match status" value="1"/>
</dbReference>
<gene>
    <name evidence="1" type="ORF">JCM5805K_0249</name>
</gene>
<evidence type="ECO:0000313" key="1">
    <source>
        <dbReference type="EMBL" id="GAM79144.1"/>
    </source>
</evidence>
<reference evidence="1 2" key="1">
    <citation type="submission" date="2015-01" db="EMBL/GenBank/DDBJ databases">
        <title>Lactococcus lactis subsp.lactis JCM 5805 whole genome shotgun sequence.</title>
        <authorList>
            <person name="Fujii T."/>
            <person name="Tomita Y."/>
            <person name="Ikushima S."/>
            <person name="Fujiwara D."/>
        </authorList>
    </citation>
    <scope>NUCLEOTIDE SEQUENCE [LARGE SCALE GENOMIC DNA]</scope>
    <source>
        <strain evidence="1 2">JCM 5805</strain>
    </source>
</reference>
<name>A0A0B8QYN7_LACLL</name>
<dbReference type="InterPro" id="IPR008316">
    <property type="entry name" value="UCP029876"/>
</dbReference>
<protein>
    <submittedName>
        <fullName evidence="1">Uncharacterized protein conserved in bacteria</fullName>
    </submittedName>
</protein>
<dbReference type="SUPFAM" id="SSF158560">
    <property type="entry name" value="BH3980-like"/>
    <property type="match status" value="1"/>
</dbReference>
<accession>A0A0B8QYN7</accession>
<comment type="caution">
    <text evidence="1">The sequence shown here is derived from an EMBL/GenBank/DDBJ whole genome shotgun (WGS) entry which is preliminary data.</text>
</comment>
<dbReference type="EMBL" id="BBSI01000009">
    <property type="protein sequence ID" value="GAM79144.1"/>
    <property type="molecule type" value="Genomic_DNA"/>
</dbReference>
<organism evidence="1 2">
    <name type="scientific">Lactococcus lactis subsp. lactis</name>
    <name type="common">Streptococcus lactis</name>
    <dbReference type="NCBI Taxonomy" id="1360"/>
    <lineage>
        <taxon>Bacteria</taxon>
        <taxon>Bacillati</taxon>
        <taxon>Bacillota</taxon>
        <taxon>Bacilli</taxon>
        <taxon>Lactobacillales</taxon>
        <taxon>Streptococcaceae</taxon>
        <taxon>Lactococcus</taxon>
    </lineage>
</organism>
<dbReference type="Proteomes" id="UP000031847">
    <property type="component" value="Unassembled WGS sequence"/>
</dbReference>